<dbReference type="AlphaFoldDB" id="A0A4U0SH15"/>
<evidence type="ECO:0000313" key="4">
    <source>
        <dbReference type="Proteomes" id="UP000305778"/>
    </source>
</evidence>
<dbReference type="GO" id="GO:0042597">
    <property type="term" value="C:periplasmic space"/>
    <property type="evidence" value="ECO:0007669"/>
    <property type="project" value="UniProtKB-ARBA"/>
</dbReference>
<dbReference type="Gene3D" id="3.10.105.10">
    <property type="entry name" value="Dipeptide-binding Protein, Domain 3"/>
    <property type="match status" value="1"/>
</dbReference>
<dbReference type="OrthoDB" id="7888869at2"/>
<keyword evidence="1" id="KW-0732">Signal</keyword>
<reference evidence="3 4" key="1">
    <citation type="submission" date="2019-04" db="EMBL/GenBank/DDBJ databases">
        <title>Streptomyces oryziradicis sp. nov., a novel actinomycete isolated from rhizosphere soil of rice (Oryza sativa L.).</title>
        <authorList>
            <person name="Li C."/>
        </authorList>
    </citation>
    <scope>NUCLEOTIDE SEQUENCE [LARGE SCALE GENOMIC DNA]</scope>
    <source>
        <strain evidence="3 4">NEAU-C40</strain>
    </source>
</reference>
<dbReference type="GO" id="GO:1904680">
    <property type="term" value="F:peptide transmembrane transporter activity"/>
    <property type="evidence" value="ECO:0007669"/>
    <property type="project" value="TreeGrafter"/>
</dbReference>
<dbReference type="GO" id="GO:0043190">
    <property type="term" value="C:ATP-binding cassette (ABC) transporter complex"/>
    <property type="evidence" value="ECO:0007669"/>
    <property type="project" value="InterPro"/>
</dbReference>
<dbReference type="InterPro" id="IPR030678">
    <property type="entry name" value="Peptide/Ni-bd"/>
</dbReference>
<dbReference type="PIRSF" id="PIRSF002741">
    <property type="entry name" value="MppA"/>
    <property type="match status" value="1"/>
</dbReference>
<proteinExistence type="predicted"/>
<dbReference type="EMBL" id="SUMC01000026">
    <property type="protein sequence ID" value="TKA08940.1"/>
    <property type="molecule type" value="Genomic_DNA"/>
</dbReference>
<dbReference type="SUPFAM" id="SSF53850">
    <property type="entry name" value="Periplasmic binding protein-like II"/>
    <property type="match status" value="1"/>
</dbReference>
<protein>
    <submittedName>
        <fullName evidence="3">ABC transporter family substrate-binding protein</fullName>
    </submittedName>
</protein>
<feature type="signal peptide" evidence="1">
    <location>
        <begin position="1"/>
        <end position="37"/>
    </location>
</feature>
<evidence type="ECO:0000313" key="3">
    <source>
        <dbReference type="EMBL" id="TKA08940.1"/>
    </source>
</evidence>
<organism evidence="3 4">
    <name type="scientific">Actinacidiphila oryziradicis</name>
    <dbReference type="NCBI Taxonomy" id="2571141"/>
    <lineage>
        <taxon>Bacteria</taxon>
        <taxon>Bacillati</taxon>
        <taxon>Actinomycetota</taxon>
        <taxon>Actinomycetes</taxon>
        <taxon>Kitasatosporales</taxon>
        <taxon>Streptomycetaceae</taxon>
        <taxon>Actinacidiphila</taxon>
    </lineage>
</organism>
<keyword evidence="4" id="KW-1185">Reference proteome</keyword>
<dbReference type="Pfam" id="PF00496">
    <property type="entry name" value="SBP_bac_5"/>
    <property type="match status" value="1"/>
</dbReference>
<dbReference type="InterPro" id="IPR000914">
    <property type="entry name" value="SBP_5_dom"/>
</dbReference>
<dbReference type="PROSITE" id="PS51257">
    <property type="entry name" value="PROKAR_LIPOPROTEIN"/>
    <property type="match status" value="1"/>
</dbReference>
<dbReference type="InterPro" id="IPR039424">
    <property type="entry name" value="SBP_5"/>
</dbReference>
<comment type="caution">
    <text evidence="3">The sequence shown here is derived from an EMBL/GenBank/DDBJ whole genome shotgun (WGS) entry which is preliminary data.</text>
</comment>
<sequence length="580" mass="61561">MMSSSVRMVRPVPCGRAAAVAGLAAVLVLAGCSSGTAEDPAAGTDVAAYPRAAVRDGGKLRWAVDALPSTLNAFQPGADGTTRLVTGAALPALFRLDGRGRPQRDEDYLASADVVATEPKQVVAYKLNPEARWSDGRAIDAADFAAQWKALRGRDSAYWTARNAGYDRITDIQQGADAREVRVTFAKPYADWRALFTPLYPRAVTARADAFNDAARTGLPAAAGPFAVRAVDPRAGTVTLVRNKRWWGAPAKLDQIVLTAVDRGERPAAIAAGKLDVAEIDPSDYTAAHRDRNLSLHKAPGASYSQLALNGSSGPLADERVRHAVARAIDRRALATAALKPLGLPYEPLGNHFLLASQDGYADHSSALGTADVKSARALLAAAAGTAGGPAPADDKQLKRKEWQTPLTLRLVLPRSSPALDRAGDRIARDLAAIGIRTRVLRVADDSFFRDHVASGDFDLALYSWPGTAYPATDARPIFAKPLPAPDGSLTVEQNYTRVGTDQIDLLLDQAATELDPANARRLTARADARIWAAAASIPLFQRPELVALAPSVANAGAFGLATPRYQDIGFRKAVTAPKR</sequence>
<evidence type="ECO:0000256" key="1">
    <source>
        <dbReference type="SAM" id="SignalP"/>
    </source>
</evidence>
<dbReference type="Proteomes" id="UP000305778">
    <property type="component" value="Unassembled WGS sequence"/>
</dbReference>
<dbReference type="PANTHER" id="PTHR30290">
    <property type="entry name" value="PERIPLASMIC BINDING COMPONENT OF ABC TRANSPORTER"/>
    <property type="match status" value="1"/>
</dbReference>
<dbReference type="GO" id="GO:0015833">
    <property type="term" value="P:peptide transport"/>
    <property type="evidence" value="ECO:0007669"/>
    <property type="project" value="TreeGrafter"/>
</dbReference>
<dbReference type="RefSeq" id="WP_136726268.1">
    <property type="nucleotide sequence ID" value="NZ_SUMC01000026.1"/>
</dbReference>
<feature type="chain" id="PRO_5020628301" evidence="1">
    <location>
        <begin position="38"/>
        <end position="580"/>
    </location>
</feature>
<gene>
    <name evidence="3" type="ORF">FCI23_25515</name>
</gene>
<dbReference type="Gene3D" id="3.40.190.10">
    <property type="entry name" value="Periplasmic binding protein-like II"/>
    <property type="match status" value="1"/>
</dbReference>
<name>A0A4U0SH15_9ACTN</name>
<evidence type="ECO:0000259" key="2">
    <source>
        <dbReference type="Pfam" id="PF00496"/>
    </source>
</evidence>
<dbReference type="CDD" id="cd08501">
    <property type="entry name" value="PBP2_Lpqw"/>
    <property type="match status" value="1"/>
</dbReference>
<dbReference type="Gene3D" id="3.90.76.10">
    <property type="entry name" value="Dipeptide-binding Protein, Domain 1"/>
    <property type="match status" value="1"/>
</dbReference>
<feature type="domain" description="Solute-binding protein family 5" evidence="2">
    <location>
        <begin position="116"/>
        <end position="472"/>
    </location>
</feature>
<dbReference type="PANTHER" id="PTHR30290:SF65">
    <property type="entry name" value="MONOACYL PHOSPHATIDYLINOSITOL TETRAMANNOSIDE-BINDING PROTEIN LPQW-RELATED"/>
    <property type="match status" value="1"/>
</dbReference>
<accession>A0A4U0SH15</accession>